<comment type="caution">
    <text evidence="2">The sequence shown here is derived from an EMBL/GenBank/DDBJ whole genome shotgun (WGS) entry which is preliminary data.</text>
</comment>
<proteinExistence type="predicted"/>
<reference evidence="2 3" key="1">
    <citation type="submission" date="2024-05" db="EMBL/GenBank/DDBJ databases">
        <authorList>
            <person name="Wallberg A."/>
        </authorList>
    </citation>
    <scope>NUCLEOTIDE SEQUENCE [LARGE SCALE GENOMIC DNA]</scope>
</reference>
<gene>
    <name evidence="2" type="ORF">MNOR_LOCUS698</name>
</gene>
<feature type="compositionally biased region" description="Polar residues" evidence="1">
    <location>
        <begin position="385"/>
        <end position="396"/>
    </location>
</feature>
<feature type="region of interest" description="Disordered" evidence="1">
    <location>
        <begin position="371"/>
        <end position="396"/>
    </location>
</feature>
<organism evidence="2 3">
    <name type="scientific">Meganyctiphanes norvegica</name>
    <name type="common">Northern krill</name>
    <name type="synonym">Thysanopoda norvegica</name>
    <dbReference type="NCBI Taxonomy" id="48144"/>
    <lineage>
        <taxon>Eukaryota</taxon>
        <taxon>Metazoa</taxon>
        <taxon>Ecdysozoa</taxon>
        <taxon>Arthropoda</taxon>
        <taxon>Crustacea</taxon>
        <taxon>Multicrustacea</taxon>
        <taxon>Malacostraca</taxon>
        <taxon>Eumalacostraca</taxon>
        <taxon>Eucarida</taxon>
        <taxon>Euphausiacea</taxon>
        <taxon>Euphausiidae</taxon>
        <taxon>Meganyctiphanes</taxon>
    </lineage>
</organism>
<accession>A0AAV2PIN2</accession>
<dbReference type="EMBL" id="CAXKWB010000162">
    <property type="protein sequence ID" value="CAL4059576.1"/>
    <property type="molecule type" value="Genomic_DNA"/>
</dbReference>
<protein>
    <submittedName>
        <fullName evidence="2">Uncharacterized protein</fullName>
    </submittedName>
</protein>
<evidence type="ECO:0000256" key="1">
    <source>
        <dbReference type="SAM" id="MobiDB-lite"/>
    </source>
</evidence>
<dbReference type="Proteomes" id="UP001497623">
    <property type="component" value="Unassembled WGS sequence"/>
</dbReference>
<evidence type="ECO:0000313" key="2">
    <source>
        <dbReference type="EMBL" id="CAL4059576.1"/>
    </source>
</evidence>
<dbReference type="AlphaFoldDB" id="A0AAV2PIN2"/>
<sequence length="1179" mass="134633">MGGLALRAAFDITMVDASKSFLSGREVSLSLLLGCIKASCVNIAPLGDDKWFTEDIMQLEYLLTSMQQYLYCLTKLTTLNQEEMIQDINDLQSLFANGLKAAKIRFNVDDAIINDVADSMYNNINNIRNQVLEDPELFNYQQSLLNDKMTFSAIEMYSPKLHEKFKDAKKRLNIFSAAGYDIPHDITTLFTNFVIKSVGEHNIETAVDIKDLIHLTCKSFIVQFSSLVKPTIHSPTNSLSKNPETKNSYRNIFHHSYSIEDPSLAHSDFSNKHGKVLRHCLSTGDNLIGQSVRSDYLRNSSYSESQFPSFRNSSCTKCRLTKGLEFVSNNEEISTLTNKNQDISNVNLNRYSIPLISEFNQDSAYLSKENLSVRNSKDMSPKGSLPSSPRNSQMINSHILSPNEKQSFSISPCLRRKNNRKISLTDRNSSSRPNSGFLCQCSLPDLVQNQSYEEIMHIPQNKFGLRQLLLISGSIPDITSLVSVIMHSWAEHNDTVDGLNEFDFLFLMEFWNSEIKTFEELIRSHIPNLSRKLKDDSLKFIIGTKMLIITDIYDGINPVSNILFEEIISFSKLVDLTIICTVGTTRVDDFYKAFNSGLTSINIVHIEIAELKSDDRNRFLTSIFTHLKVTNKEEINYLIQYLNKCSKPMKHFLSSNNNLAILAVMWSSKSEKLKCLQTPTEFLHLVHSTTFKLLIKQLQTNESSRHRSIFDLDPALKDFVKSVGYVALLTKSLNQVFMNDMGKSIIEVAACKYKFSFEQIVSAYFTKKLFWTRRDQKWCFSSFNWQEFLAAIFISLELPIIETTSTENQKRYTLISSMKRRLTSTKSQIDVEFGMIEKVLRDLHVNDTSEFDISRYKKVLCHFMGILALQSGDIVSSIAEELVDLLQRTGVETKDEWLDLLTEYSAHKTVIKFIISNFPPNEDLVLTDDRVFPYSSLLRYIKPSSLNIIISGDPRDIQSFPSLVHELSQLNCDVQLQLYFPWKNPDVGVAYKFLPATSRRCTVTEFKGLVYDIETLPIELKKLKISISNEKNEFTLTSTLTALKQYVPDLWELGVHLKAGSVEPSSLMPLPYIIFTNIYLSGVNDTHAEWTCDAIKSLLPLDGKYWRINFPNSKLTKAGLEVILEGLSSRIVQLEPAGSIHICSPNLPQMLQHTINCLAREHLKTWCWRYDTDEEIFGW</sequence>
<evidence type="ECO:0000313" key="3">
    <source>
        <dbReference type="Proteomes" id="UP001497623"/>
    </source>
</evidence>
<name>A0AAV2PIN2_MEGNR</name>
<keyword evidence="3" id="KW-1185">Reference proteome</keyword>